<evidence type="ECO:0000256" key="1">
    <source>
        <dbReference type="ARBA" id="ARBA00022491"/>
    </source>
</evidence>
<reference evidence="5 6" key="1">
    <citation type="submission" date="2024-03" db="EMBL/GenBank/DDBJ databases">
        <title>Human intestinal bacterial collection.</title>
        <authorList>
            <person name="Pauvert C."/>
            <person name="Hitch T.C.A."/>
            <person name="Clavel T."/>
        </authorList>
    </citation>
    <scope>NUCLEOTIDE SEQUENCE [LARGE SCALE GENOMIC DNA]</scope>
    <source>
        <strain evidence="5 6">CLA-SR-H024</strain>
    </source>
</reference>
<dbReference type="InterPro" id="IPR001647">
    <property type="entry name" value="HTH_TetR"/>
</dbReference>
<dbReference type="EMBL" id="JBBMFN010000022">
    <property type="protein sequence ID" value="MEQ2466130.1"/>
    <property type="molecule type" value="Genomic_DNA"/>
</dbReference>
<evidence type="ECO:0000313" key="5">
    <source>
        <dbReference type="EMBL" id="MEQ2466130.1"/>
    </source>
</evidence>
<dbReference type="PROSITE" id="PS50977">
    <property type="entry name" value="HTH_TETR_2"/>
    <property type="match status" value="1"/>
</dbReference>
<keyword evidence="2 3" id="KW-0238">DNA-binding</keyword>
<feature type="DNA-binding region" description="H-T-H motif" evidence="3">
    <location>
        <begin position="35"/>
        <end position="54"/>
    </location>
</feature>
<dbReference type="RefSeq" id="WP_349204758.1">
    <property type="nucleotide sequence ID" value="NZ_JBBMFN010000022.1"/>
</dbReference>
<sequence>MNKKWERTNTDHDTYQFIIRVSYQLFMELGFRKVSTRMIAERCGITQPALYHHFKNKQDIYKEVIITSIQQTENALLKITKEYQILQECLYQIALYFLEHYQEDLMQMFHDLQHEMPNDIQTQLRIRWQEGFLKPIKHVFDMAEKDNNISFQKIESNSEEIAFTFLQYIQTAMRPSHMKELSNEEQTKEIRRKAKLVVHLFIFGIVDK</sequence>
<protein>
    <submittedName>
        <fullName evidence="5">Helix-turn-helix domain-containing protein</fullName>
    </submittedName>
</protein>
<dbReference type="PROSITE" id="PS01081">
    <property type="entry name" value="HTH_TETR_1"/>
    <property type="match status" value="1"/>
</dbReference>
<dbReference type="Pfam" id="PF00440">
    <property type="entry name" value="TetR_N"/>
    <property type="match status" value="1"/>
</dbReference>
<evidence type="ECO:0000259" key="4">
    <source>
        <dbReference type="PROSITE" id="PS50977"/>
    </source>
</evidence>
<dbReference type="PANTHER" id="PTHR43479:SF11">
    <property type="entry name" value="ACREF_ENVCD OPERON REPRESSOR-RELATED"/>
    <property type="match status" value="1"/>
</dbReference>
<name>A0ABV1EZX4_9BACI</name>
<keyword evidence="1" id="KW-0678">Repressor</keyword>
<evidence type="ECO:0000256" key="2">
    <source>
        <dbReference type="ARBA" id="ARBA00023125"/>
    </source>
</evidence>
<evidence type="ECO:0000313" key="6">
    <source>
        <dbReference type="Proteomes" id="UP001465426"/>
    </source>
</evidence>
<dbReference type="Gene3D" id="1.10.357.10">
    <property type="entry name" value="Tetracycline Repressor, domain 2"/>
    <property type="match status" value="1"/>
</dbReference>
<dbReference type="PRINTS" id="PR00455">
    <property type="entry name" value="HTHTETR"/>
</dbReference>
<comment type="caution">
    <text evidence="5">The sequence shown here is derived from an EMBL/GenBank/DDBJ whole genome shotgun (WGS) entry which is preliminary data.</text>
</comment>
<dbReference type="PANTHER" id="PTHR43479">
    <property type="entry name" value="ACREF/ENVCD OPERON REPRESSOR-RELATED"/>
    <property type="match status" value="1"/>
</dbReference>
<dbReference type="InterPro" id="IPR023772">
    <property type="entry name" value="DNA-bd_HTH_TetR-type_CS"/>
</dbReference>
<dbReference type="InterPro" id="IPR050624">
    <property type="entry name" value="HTH-type_Tx_Regulator"/>
</dbReference>
<organism evidence="5 6">
    <name type="scientific">Niallia hominis</name>
    <dbReference type="NCBI Taxonomy" id="3133173"/>
    <lineage>
        <taxon>Bacteria</taxon>
        <taxon>Bacillati</taxon>
        <taxon>Bacillota</taxon>
        <taxon>Bacilli</taxon>
        <taxon>Bacillales</taxon>
        <taxon>Bacillaceae</taxon>
        <taxon>Niallia</taxon>
    </lineage>
</organism>
<evidence type="ECO:0000256" key="3">
    <source>
        <dbReference type="PROSITE-ProRule" id="PRU00335"/>
    </source>
</evidence>
<proteinExistence type="predicted"/>
<accession>A0ABV1EZX4</accession>
<gene>
    <name evidence="5" type="ORF">WMO63_10695</name>
</gene>
<dbReference type="InterPro" id="IPR009057">
    <property type="entry name" value="Homeodomain-like_sf"/>
</dbReference>
<dbReference type="Proteomes" id="UP001465426">
    <property type="component" value="Unassembled WGS sequence"/>
</dbReference>
<feature type="domain" description="HTH tetR-type" evidence="4">
    <location>
        <begin position="12"/>
        <end position="72"/>
    </location>
</feature>
<dbReference type="SUPFAM" id="SSF46689">
    <property type="entry name" value="Homeodomain-like"/>
    <property type="match status" value="1"/>
</dbReference>
<keyword evidence="6" id="KW-1185">Reference proteome</keyword>